<feature type="domain" description="Response regulatory" evidence="8">
    <location>
        <begin position="1"/>
        <end position="116"/>
    </location>
</feature>
<gene>
    <name evidence="9" type="ORF">EBO34_01250</name>
</gene>
<dbReference type="OrthoDB" id="9780153at2"/>
<evidence type="ECO:0000256" key="5">
    <source>
        <dbReference type="ARBA" id="ARBA00023163"/>
    </source>
</evidence>
<comment type="caution">
    <text evidence="9">The sequence shown here is derived from an EMBL/GenBank/DDBJ whole genome shotgun (WGS) entry which is preliminary data.</text>
</comment>
<keyword evidence="4 9" id="KW-0238">DNA-binding</keyword>
<dbReference type="SMART" id="SM00448">
    <property type="entry name" value="REC"/>
    <property type="match status" value="1"/>
</dbReference>
<evidence type="ECO:0000256" key="2">
    <source>
        <dbReference type="ARBA" id="ARBA00022553"/>
    </source>
</evidence>
<dbReference type="GO" id="GO:0006355">
    <property type="term" value="P:regulation of DNA-templated transcription"/>
    <property type="evidence" value="ECO:0007669"/>
    <property type="project" value="InterPro"/>
</dbReference>
<dbReference type="PROSITE" id="PS50043">
    <property type="entry name" value="HTH_LUXR_2"/>
    <property type="match status" value="1"/>
</dbReference>
<reference evidence="9 10" key="1">
    <citation type="submission" date="2018-10" db="EMBL/GenBank/DDBJ databases">
        <title>Bacillus Keqinensis sp. nov., a moderately halophilic bacterium isolated from a saline-alkaline lake.</title>
        <authorList>
            <person name="Wang H."/>
        </authorList>
    </citation>
    <scope>NUCLEOTIDE SEQUENCE [LARGE SCALE GENOMIC DNA]</scope>
    <source>
        <strain evidence="9 10">KQ-3</strain>
    </source>
</reference>
<dbReference type="SUPFAM" id="SSF46894">
    <property type="entry name" value="C-terminal effector domain of the bipartite response regulators"/>
    <property type="match status" value="1"/>
</dbReference>
<dbReference type="GO" id="GO:0005737">
    <property type="term" value="C:cytoplasm"/>
    <property type="evidence" value="ECO:0007669"/>
    <property type="project" value="UniProtKB-SubCell"/>
</dbReference>
<proteinExistence type="predicted"/>
<dbReference type="InterPro" id="IPR039420">
    <property type="entry name" value="WalR-like"/>
</dbReference>
<dbReference type="SUPFAM" id="SSF52172">
    <property type="entry name" value="CheY-like"/>
    <property type="match status" value="1"/>
</dbReference>
<dbReference type="CDD" id="cd17535">
    <property type="entry name" value="REC_NarL-like"/>
    <property type="match status" value="1"/>
</dbReference>
<feature type="modified residue" description="4-aspartylphosphate" evidence="6">
    <location>
        <position position="51"/>
    </location>
</feature>
<dbReference type="Proteomes" id="UP000278746">
    <property type="component" value="Unassembled WGS sequence"/>
</dbReference>
<dbReference type="GO" id="GO:0000160">
    <property type="term" value="P:phosphorelay signal transduction system"/>
    <property type="evidence" value="ECO:0007669"/>
    <property type="project" value="InterPro"/>
</dbReference>
<keyword evidence="5" id="KW-0804">Transcription</keyword>
<evidence type="ECO:0000259" key="8">
    <source>
        <dbReference type="PROSITE" id="PS50110"/>
    </source>
</evidence>
<dbReference type="Pfam" id="PF00196">
    <property type="entry name" value="GerE"/>
    <property type="match status" value="1"/>
</dbReference>
<dbReference type="GO" id="GO:0003677">
    <property type="term" value="F:DNA binding"/>
    <property type="evidence" value="ECO:0007669"/>
    <property type="project" value="UniProtKB-KW"/>
</dbReference>
<keyword evidence="3" id="KW-0805">Transcription regulation</keyword>
<evidence type="ECO:0000256" key="3">
    <source>
        <dbReference type="ARBA" id="ARBA00023015"/>
    </source>
</evidence>
<dbReference type="CDD" id="cd06170">
    <property type="entry name" value="LuxR_C_like"/>
    <property type="match status" value="1"/>
</dbReference>
<comment type="subcellular location">
    <subcellularLocation>
        <location evidence="1">Cytoplasm</location>
    </subcellularLocation>
</comment>
<evidence type="ECO:0000259" key="7">
    <source>
        <dbReference type="PROSITE" id="PS50043"/>
    </source>
</evidence>
<dbReference type="Gene3D" id="3.40.50.2300">
    <property type="match status" value="1"/>
</dbReference>
<evidence type="ECO:0000256" key="1">
    <source>
        <dbReference type="ARBA" id="ARBA00004496"/>
    </source>
</evidence>
<dbReference type="PROSITE" id="PS00622">
    <property type="entry name" value="HTH_LUXR_1"/>
    <property type="match status" value="1"/>
</dbReference>
<dbReference type="InterPro" id="IPR001789">
    <property type="entry name" value="Sig_transdc_resp-reg_receiver"/>
</dbReference>
<dbReference type="InterPro" id="IPR058245">
    <property type="entry name" value="NreC/VraR/RcsB-like_REC"/>
</dbReference>
<dbReference type="SMART" id="SM00421">
    <property type="entry name" value="HTH_LUXR"/>
    <property type="match status" value="1"/>
</dbReference>
<dbReference type="InterPro" id="IPR016032">
    <property type="entry name" value="Sig_transdc_resp-reg_C-effctor"/>
</dbReference>
<organism evidence="9 10">
    <name type="scientific">Alteribacter keqinensis</name>
    <dbReference type="NCBI Taxonomy" id="2483800"/>
    <lineage>
        <taxon>Bacteria</taxon>
        <taxon>Bacillati</taxon>
        <taxon>Bacillota</taxon>
        <taxon>Bacilli</taxon>
        <taxon>Bacillales</taxon>
        <taxon>Bacillaceae</taxon>
        <taxon>Alteribacter</taxon>
    </lineage>
</organism>
<dbReference type="PANTHER" id="PTHR43214">
    <property type="entry name" value="TWO-COMPONENT RESPONSE REGULATOR"/>
    <property type="match status" value="1"/>
</dbReference>
<dbReference type="InterPro" id="IPR011006">
    <property type="entry name" value="CheY-like_superfamily"/>
</dbReference>
<dbReference type="PROSITE" id="PS50110">
    <property type="entry name" value="RESPONSE_REGULATORY"/>
    <property type="match status" value="1"/>
</dbReference>
<protein>
    <submittedName>
        <fullName evidence="9">DNA-binding response regulator</fullName>
    </submittedName>
</protein>
<accession>A0A3M7TY80</accession>
<evidence type="ECO:0000256" key="6">
    <source>
        <dbReference type="PROSITE-ProRule" id="PRU00169"/>
    </source>
</evidence>
<dbReference type="AlphaFoldDB" id="A0A3M7TY80"/>
<sequence>MIVDDHLVVRKGLCYFFKQEASVEITAEAGTGEEAMKILSEGTNPDLILLDLSMPGIGGVEVTSFVKKQYPSVKVLVLTSFEDEDHVISAVQAGADGYCLKDTDPEELLKAIQRVVKGSKNIDPKVAGHLFQHVHHEKSDEVIAVQSLTRREREVLIEIARGKNNREIADTLFITEKTVKTHITNLFAKLAVEDRTKAALLAIRHKLL</sequence>
<dbReference type="EMBL" id="RHIB01000001">
    <property type="protein sequence ID" value="RNA70536.1"/>
    <property type="molecule type" value="Genomic_DNA"/>
</dbReference>
<evidence type="ECO:0000313" key="10">
    <source>
        <dbReference type="Proteomes" id="UP000278746"/>
    </source>
</evidence>
<dbReference type="PRINTS" id="PR00038">
    <property type="entry name" value="HTHLUXR"/>
</dbReference>
<dbReference type="Pfam" id="PF00072">
    <property type="entry name" value="Response_reg"/>
    <property type="match status" value="1"/>
</dbReference>
<dbReference type="PANTHER" id="PTHR43214:SF43">
    <property type="entry name" value="TWO-COMPONENT RESPONSE REGULATOR"/>
    <property type="match status" value="1"/>
</dbReference>
<keyword evidence="10" id="KW-1185">Reference proteome</keyword>
<dbReference type="InterPro" id="IPR000792">
    <property type="entry name" value="Tscrpt_reg_LuxR_C"/>
</dbReference>
<evidence type="ECO:0000313" key="9">
    <source>
        <dbReference type="EMBL" id="RNA70536.1"/>
    </source>
</evidence>
<name>A0A3M7TY80_9BACI</name>
<feature type="domain" description="HTH luxR-type" evidence="7">
    <location>
        <begin position="141"/>
        <end position="206"/>
    </location>
</feature>
<keyword evidence="2 6" id="KW-0597">Phosphoprotein</keyword>
<evidence type="ECO:0000256" key="4">
    <source>
        <dbReference type="ARBA" id="ARBA00023125"/>
    </source>
</evidence>